<sequence>MKRRNFLKSSALFGAAGILPTGAIVAAPAGKAPALTIAHITDVHIRGNDGIPERAAKCLDRVLKHKVDFILNGGDSIHDASYDNVKREQVLEQWAVWDKFIAKTDLEVFSCIGNHDLWWKAPDKQDEMYGKPYVVKRLKIPAPYYSFRKKNWHFIILDGNGPGIKLDAEQMNWLEKELDGLKPNTPVLLMSHYPVLTVTNTWEGGQHGDHKELKKLFYKHRDKVKVCLSGHQHLLDEAVYNGVRYHCNGSMSGFWWGKGDEKSARPYFYQESSPGYALLKLYEDGRVENEYIPLDLS</sequence>
<protein>
    <submittedName>
        <fullName evidence="1">3',5'-cyclic AMP phosphodiesterase CpdA</fullName>
    </submittedName>
</protein>
<evidence type="ECO:0000313" key="2">
    <source>
        <dbReference type="Proteomes" id="UP001246858"/>
    </source>
</evidence>
<proteinExistence type="predicted"/>
<name>A0ACC6KUC7_9SPHI</name>
<dbReference type="EMBL" id="JAVDTF010000001">
    <property type="protein sequence ID" value="MDR6782816.1"/>
    <property type="molecule type" value="Genomic_DNA"/>
</dbReference>
<gene>
    <name evidence="1" type="ORF">J2X78_001368</name>
</gene>
<keyword evidence="2" id="KW-1185">Reference proteome</keyword>
<comment type="caution">
    <text evidence="1">The sequence shown here is derived from an EMBL/GenBank/DDBJ whole genome shotgun (WGS) entry which is preliminary data.</text>
</comment>
<accession>A0ACC6KUC7</accession>
<reference evidence="1" key="1">
    <citation type="submission" date="2023-07" db="EMBL/GenBank/DDBJ databases">
        <title>Sorghum-associated microbial communities from plants grown in Nebraska, USA.</title>
        <authorList>
            <person name="Schachtman D."/>
        </authorList>
    </citation>
    <scope>NUCLEOTIDE SEQUENCE</scope>
    <source>
        <strain evidence="1">2697</strain>
    </source>
</reference>
<organism evidence="1 2">
    <name type="scientific">Pedobacter africanus</name>
    <dbReference type="NCBI Taxonomy" id="151894"/>
    <lineage>
        <taxon>Bacteria</taxon>
        <taxon>Pseudomonadati</taxon>
        <taxon>Bacteroidota</taxon>
        <taxon>Sphingobacteriia</taxon>
        <taxon>Sphingobacteriales</taxon>
        <taxon>Sphingobacteriaceae</taxon>
        <taxon>Pedobacter</taxon>
    </lineage>
</organism>
<evidence type="ECO:0000313" key="1">
    <source>
        <dbReference type="EMBL" id="MDR6782816.1"/>
    </source>
</evidence>
<dbReference type="Proteomes" id="UP001246858">
    <property type="component" value="Unassembled WGS sequence"/>
</dbReference>